<evidence type="ECO:0000313" key="2">
    <source>
        <dbReference type="EMBL" id="KAF2433460.1"/>
    </source>
</evidence>
<keyword evidence="3" id="KW-1185">Reference proteome</keyword>
<reference evidence="2" key="1">
    <citation type="journal article" date="2020" name="Stud. Mycol.">
        <title>101 Dothideomycetes genomes: a test case for predicting lifestyles and emergence of pathogens.</title>
        <authorList>
            <person name="Haridas S."/>
            <person name="Albert R."/>
            <person name="Binder M."/>
            <person name="Bloem J."/>
            <person name="Labutti K."/>
            <person name="Salamov A."/>
            <person name="Andreopoulos B."/>
            <person name="Baker S."/>
            <person name="Barry K."/>
            <person name="Bills G."/>
            <person name="Bluhm B."/>
            <person name="Cannon C."/>
            <person name="Castanera R."/>
            <person name="Culley D."/>
            <person name="Daum C."/>
            <person name="Ezra D."/>
            <person name="Gonzalez J."/>
            <person name="Henrissat B."/>
            <person name="Kuo A."/>
            <person name="Liang C."/>
            <person name="Lipzen A."/>
            <person name="Lutzoni F."/>
            <person name="Magnuson J."/>
            <person name="Mondo S."/>
            <person name="Nolan M."/>
            <person name="Ohm R."/>
            <person name="Pangilinan J."/>
            <person name="Park H.-J."/>
            <person name="Ramirez L."/>
            <person name="Alfaro M."/>
            <person name="Sun H."/>
            <person name="Tritt A."/>
            <person name="Yoshinaga Y."/>
            <person name="Zwiers L.-H."/>
            <person name="Turgeon B."/>
            <person name="Goodwin S."/>
            <person name="Spatafora J."/>
            <person name="Crous P."/>
            <person name="Grigoriev I."/>
        </authorList>
    </citation>
    <scope>NUCLEOTIDE SEQUENCE</scope>
    <source>
        <strain evidence="2">CBS 130266</strain>
    </source>
</reference>
<dbReference type="EMBL" id="MU007020">
    <property type="protein sequence ID" value="KAF2433460.1"/>
    <property type="molecule type" value="Genomic_DNA"/>
</dbReference>
<proteinExistence type="predicted"/>
<sequence length="458" mass="49604">MTAGSQILHSTLTDCAWTDIKLKGHVTSGEQSLGVNRNGERFVGGSSGGGDEEDLSSIATSAVDEFVKSRVMSEDGSTSTIKQGGVRLSKTEDVDKNACTEKWLASSSTSPLQGDHAVTDSIRVQANLDVPPEIATTPRVSINEKSTGQVDTAAPITMTLPPVEAVPPQPTISPPSATKPFSSPLQPSTINVAPSGSDRVHQRHAIPVALSSSSADTEYSNAVQENVATSLSSVVKQDGLSASLLDPSQKFSLETGRVGTTAAAQPSLLSTSAFTTTEDGRPARSEEDVHNLYVSTLARIRNPRLKEAYQSSQNWQHIFLKRNFLSQCIPQGPLVVYDRVVGQGVTQRLRYRVKATINGVALHTDFTYCVRLQSCPLSKTSSSFGLNIMGISKVLRDAVTTELYSRPFHFMGSTQSMMAFFHDRLRLFPNRSLVSKIFMDITIHHSTKDTYKLVEQKS</sequence>
<feature type="region of interest" description="Disordered" evidence="1">
    <location>
        <begin position="30"/>
        <end position="55"/>
    </location>
</feature>
<dbReference type="AlphaFoldDB" id="A0A9P4U170"/>
<gene>
    <name evidence="2" type="ORF">EJ08DRAFT_54767</name>
</gene>
<organism evidence="2 3">
    <name type="scientific">Tothia fuscella</name>
    <dbReference type="NCBI Taxonomy" id="1048955"/>
    <lineage>
        <taxon>Eukaryota</taxon>
        <taxon>Fungi</taxon>
        <taxon>Dikarya</taxon>
        <taxon>Ascomycota</taxon>
        <taxon>Pezizomycotina</taxon>
        <taxon>Dothideomycetes</taxon>
        <taxon>Pleosporomycetidae</taxon>
        <taxon>Venturiales</taxon>
        <taxon>Cylindrosympodiaceae</taxon>
        <taxon>Tothia</taxon>
    </lineage>
</organism>
<accession>A0A9P4U170</accession>
<comment type="caution">
    <text evidence="2">The sequence shown here is derived from an EMBL/GenBank/DDBJ whole genome shotgun (WGS) entry which is preliminary data.</text>
</comment>
<evidence type="ECO:0000313" key="3">
    <source>
        <dbReference type="Proteomes" id="UP000800235"/>
    </source>
</evidence>
<evidence type="ECO:0000256" key="1">
    <source>
        <dbReference type="SAM" id="MobiDB-lite"/>
    </source>
</evidence>
<name>A0A9P4U170_9PEZI</name>
<dbReference type="Proteomes" id="UP000800235">
    <property type="component" value="Unassembled WGS sequence"/>
</dbReference>
<protein>
    <submittedName>
        <fullName evidence="2">Uncharacterized protein</fullName>
    </submittedName>
</protein>